<comment type="caution">
    <text evidence="8">The sequence shown here is derived from an EMBL/GenBank/DDBJ whole genome shotgun (WGS) entry which is preliminary data.</text>
</comment>
<feature type="compositionally biased region" description="Polar residues" evidence="7">
    <location>
        <begin position="14"/>
        <end position="39"/>
    </location>
</feature>
<keyword evidence="6" id="KW-0137">Centromere</keyword>
<dbReference type="EMBL" id="CBMI010001117">
    <property type="protein sequence ID" value="CEG04410.1"/>
    <property type="molecule type" value="Genomic_DNA"/>
</dbReference>
<evidence type="ECO:0000256" key="5">
    <source>
        <dbReference type="ARBA" id="ARBA00023242"/>
    </source>
</evidence>
<comment type="subcellular location">
    <subcellularLocation>
        <location evidence="2">Chromosome</location>
        <location evidence="2">Centromere</location>
    </subcellularLocation>
    <subcellularLocation>
        <location evidence="1">Nucleus</location>
    </subcellularLocation>
</comment>
<dbReference type="PANTHER" id="PTHR31740:SF2">
    <property type="entry name" value="CENTROMERE PROTEIN L"/>
    <property type="match status" value="1"/>
</dbReference>
<dbReference type="PANTHER" id="PTHR31740">
    <property type="entry name" value="CENTROMERE PROTEIN L"/>
    <property type="match status" value="1"/>
</dbReference>
<feature type="region of interest" description="Disordered" evidence="7">
    <location>
        <begin position="1"/>
        <end position="39"/>
    </location>
</feature>
<gene>
    <name evidence="8" type="ORF">BN850_0050240</name>
</gene>
<keyword evidence="4" id="KW-0158">Chromosome</keyword>
<evidence type="ECO:0000256" key="1">
    <source>
        <dbReference type="ARBA" id="ARBA00004123"/>
    </source>
</evidence>
<evidence type="ECO:0000256" key="2">
    <source>
        <dbReference type="ARBA" id="ARBA00004584"/>
    </source>
</evidence>
<evidence type="ECO:0000313" key="8">
    <source>
        <dbReference type="EMBL" id="CEG04410.1"/>
    </source>
</evidence>
<organism evidence="8">
    <name type="scientific">Fusarium clavum</name>
    <dbReference type="NCBI Taxonomy" id="2594811"/>
    <lineage>
        <taxon>Eukaryota</taxon>
        <taxon>Fungi</taxon>
        <taxon>Dikarya</taxon>
        <taxon>Ascomycota</taxon>
        <taxon>Pezizomycotina</taxon>
        <taxon>Sordariomycetes</taxon>
        <taxon>Hypocreomycetidae</taxon>
        <taxon>Hypocreales</taxon>
        <taxon>Nectriaceae</taxon>
        <taxon>Fusarium</taxon>
        <taxon>Fusarium incarnatum-equiseti species complex</taxon>
    </lineage>
</organism>
<sequence>MARLSAQGPGAVEAQQSPTQSVNTTSDNTNEDSVPPFFNTTFSTHRVSPLHVGKTRLTKQRLQVIASRLRDTLVGDVVRGIQLRLEATDTAVGQVGSLKGVRVEWFRASSLLGEEVFEEDLEIPHGDQSDLPDDQKQGLWISIEHENAAYAAILLPGLSDSSEKGPEDDQSKFLHLPLLLMRMPQQLKAVVADWLAASFDCRVSRITLGTKTILGVWESWVASNGLNSQGADLTVTLAFNAPLPANDSPTTHIEDQSQDDKTDTLGLRSIDITIAAQDLRHFVRAGEKKHAPIAPVWKGDTRERRRLAGSNGDDGWAWREKDTSETSPFTEALASYLHHHLALNLFHPSVHVTQISCSGFVLSQGRVKILMSGEINPNLSRAAWSFVAQLGQRVRGEQLPQIFLAQFDG</sequence>
<evidence type="ECO:0000256" key="4">
    <source>
        <dbReference type="ARBA" id="ARBA00022454"/>
    </source>
</evidence>
<dbReference type="InterPro" id="IPR025204">
    <property type="entry name" value="CENP-L"/>
</dbReference>
<keyword evidence="5" id="KW-0539">Nucleus</keyword>
<evidence type="ECO:0000256" key="7">
    <source>
        <dbReference type="SAM" id="MobiDB-lite"/>
    </source>
</evidence>
<dbReference type="GO" id="GO:0005634">
    <property type="term" value="C:nucleus"/>
    <property type="evidence" value="ECO:0007669"/>
    <property type="project" value="UniProtKB-SubCell"/>
</dbReference>
<evidence type="ECO:0000256" key="6">
    <source>
        <dbReference type="ARBA" id="ARBA00023328"/>
    </source>
</evidence>
<proteinExistence type="inferred from homology"/>
<dbReference type="GO" id="GO:0000775">
    <property type="term" value="C:chromosome, centromeric region"/>
    <property type="evidence" value="ECO:0007669"/>
    <property type="project" value="UniProtKB-SubCell"/>
</dbReference>
<evidence type="ECO:0000256" key="3">
    <source>
        <dbReference type="ARBA" id="ARBA00011060"/>
    </source>
</evidence>
<accession>A0A090MFG9</accession>
<protein>
    <submittedName>
        <fullName evidence="8">WGS project CBMI000000000 data, contig CS3069_c001119</fullName>
    </submittedName>
</protein>
<comment type="similarity">
    <text evidence="3">Belongs to the CENP-L/IML3 family.</text>
</comment>
<dbReference type="Pfam" id="PF13092">
    <property type="entry name" value="CENP-L"/>
    <property type="match status" value="1"/>
</dbReference>
<dbReference type="AlphaFoldDB" id="A0A090MFG9"/>
<name>A0A090MFG9_9HYPO</name>
<reference evidence="8" key="1">
    <citation type="submission" date="2013-05" db="EMBL/GenBank/DDBJ databases">
        <title>Draft genome sequences of six wheat associated Fusarium spp. isolates.</title>
        <authorList>
            <person name="Moolhuijzen P.M."/>
            <person name="Manners J.M."/>
            <person name="Wilcox S."/>
            <person name="Bellgard M.I."/>
            <person name="Gardiner D.M."/>
        </authorList>
    </citation>
    <scope>NUCLEOTIDE SEQUENCE</scope>
    <source>
        <strain evidence="8">CS3069</strain>
    </source>
</reference>